<organism evidence="5 6">
    <name type="scientific">Yoonia tamlensis</name>
    <dbReference type="NCBI Taxonomy" id="390270"/>
    <lineage>
        <taxon>Bacteria</taxon>
        <taxon>Pseudomonadati</taxon>
        <taxon>Pseudomonadota</taxon>
        <taxon>Alphaproteobacteria</taxon>
        <taxon>Rhodobacterales</taxon>
        <taxon>Paracoccaceae</taxon>
        <taxon>Yoonia</taxon>
    </lineage>
</organism>
<dbReference type="PANTHER" id="PTHR43736:SF1">
    <property type="entry name" value="DIHYDRONEOPTERIN TRIPHOSPHATE DIPHOSPHATASE"/>
    <property type="match status" value="1"/>
</dbReference>
<dbReference type="RefSeq" id="WP_090201440.1">
    <property type="nucleotide sequence ID" value="NZ_FOYP01000002.1"/>
</dbReference>
<dbReference type="Gene3D" id="3.90.79.10">
    <property type="entry name" value="Nucleoside Triphosphate Pyrophosphohydrolase"/>
    <property type="match status" value="1"/>
</dbReference>
<dbReference type="SUPFAM" id="SSF55811">
    <property type="entry name" value="Nudix"/>
    <property type="match status" value="1"/>
</dbReference>
<dbReference type="InterPro" id="IPR020084">
    <property type="entry name" value="NUDIX_hydrolase_CS"/>
</dbReference>
<dbReference type="AlphaFoldDB" id="A0A1I6HQB9"/>
<gene>
    <name evidence="5" type="ORF">SAMN04488005_2928</name>
</gene>
<evidence type="ECO:0000256" key="2">
    <source>
        <dbReference type="ARBA" id="ARBA00022801"/>
    </source>
</evidence>
<dbReference type="OrthoDB" id="9761969at2"/>
<protein>
    <submittedName>
        <fullName evidence="5">ADP-ribose pyrophosphatase YjhB, NUDIX family</fullName>
    </submittedName>
</protein>
<dbReference type="PANTHER" id="PTHR43736">
    <property type="entry name" value="ADP-RIBOSE PYROPHOSPHATASE"/>
    <property type="match status" value="1"/>
</dbReference>
<evidence type="ECO:0000256" key="1">
    <source>
        <dbReference type="ARBA" id="ARBA00001946"/>
    </source>
</evidence>
<feature type="domain" description="Nudix hydrolase" evidence="4">
    <location>
        <begin position="2"/>
        <end position="132"/>
    </location>
</feature>
<keyword evidence="6" id="KW-1185">Reference proteome</keyword>
<evidence type="ECO:0000313" key="5">
    <source>
        <dbReference type="EMBL" id="SFR56460.1"/>
    </source>
</evidence>
<dbReference type="GO" id="GO:0016787">
    <property type="term" value="F:hydrolase activity"/>
    <property type="evidence" value="ECO:0007669"/>
    <property type="project" value="UniProtKB-KW"/>
</dbReference>
<keyword evidence="2 3" id="KW-0378">Hydrolase</keyword>
<dbReference type="STRING" id="390270.SAMN04488005_2928"/>
<proteinExistence type="inferred from homology"/>
<evidence type="ECO:0000256" key="3">
    <source>
        <dbReference type="RuleBase" id="RU003476"/>
    </source>
</evidence>
<dbReference type="PROSITE" id="PS00893">
    <property type="entry name" value="NUDIX_BOX"/>
    <property type="match status" value="1"/>
</dbReference>
<dbReference type="PRINTS" id="PR00502">
    <property type="entry name" value="NUDIXFAMILY"/>
</dbReference>
<dbReference type="PROSITE" id="PS51462">
    <property type="entry name" value="NUDIX"/>
    <property type="match status" value="1"/>
</dbReference>
<dbReference type="InterPro" id="IPR015797">
    <property type="entry name" value="NUDIX_hydrolase-like_dom_sf"/>
</dbReference>
<dbReference type="CDD" id="cd04673">
    <property type="entry name" value="NUDIX_ADPRase"/>
    <property type="match status" value="1"/>
</dbReference>
<accession>A0A1I6HQB9</accession>
<evidence type="ECO:0000313" key="6">
    <source>
        <dbReference type="Proteomes" id="UP000199478"/>
    </source>
</evidence>
<dbReference type="InterPro" id="IPR000086">
    <property type="entry name" value="NUDIX_hydrolase_dom"/>
</dbReference>
<dbReference type="Pfam" id="PF00293">
    <property type="entry name" value="NUDIX"/>
    <property type="match status" value="1"/>
</dbReference>
<dbReference type="InterPro" id="IPR020476">
    <property type="entry name" value="Nudix_hydrolase"/>
</dbReference>
<evidence type="ECO:0000259" key="4">
    <source>
        <dbReference type="PROSITE" id="PS51462"/>
    </source>
</evidence>
<reference evidence="6" key="1">
    <citation type="submission" date="2016-10" db="EMBL/GenBank/DDBJ databases">
        <authorList>
            <person name="Varghese N."/>
            <person name="Submissions S."/>
        </authorList>
    </citation>
    <scope>NUCLEOTIDE SEQUENCE [LARGE SCALE GENOMIC DNA]</scope>
    <source>
        <strain evidence="6">DSM 26879</strain>
    </source>
</reference>
<sequence>MTPRLAAIAVVLHEGKVLLAQRKNPPDAGLWGFAGGHVNLGETAMEAAARELLEETGVVATPDRYLTNLDIIVRDVDGEIAHHFLLAAVLCHYVSGAPVASDDVSDARWFSIQDIATLNTSANVTDVIALAQAAYSTTPTIGPS</sequence>
<dbReference type="EMBL" id="FOYP01000002">
    <property type="protein sequence ID" value="SFR56460.1"/>
    <property type="molecule type" value="Genomic_DNA"/>
</dbReference>
<dbReference type="Proteomes" id="UP000199478">
    <property type="component" value="Unassembled WGS sequence"/>
</dbReference>
<comment type="cofactor">
    <cofactor evidence="1">
        <name>Mg(2+)</name>
        <dbReference type="ChEBI" id="CHEBI:18420"/>
    </cofactor>
</comment>
<comment type="similarity">
    <text evidence="3">Belongs to the Nudix hydrolase family.</text>
</comment>
<name>A0A1I6HQB9_9RHOB</name>